<accession>A0A8D8R6B5</accession>
<reference evidence="1" key="1">
    <citation type="submission" date="2021-05" db="EMBL/GenBank/DDBJ databases">
        <authorList>
            <person name="Alioto T."/>
            <person name="Alioto T."/>
            <person name="Gomez Garrido J."/>
        </authorList>
    </citation>
    <scope>NUCLEOTIDE SEQUENCE</scope>
</reference>
<sequence length="132" mass="15337">MVLQNTPLTKNSQKHWKHSVYETVIGISGSDLSERHNIFNRHPRYSTVPKVHVNRISASASKMSHKIFQNSAWKCQRNLYSIEILNYLIPTLKKIPITRIHLSTQSQFTTLITRIHPSTHIQFTTQITQIHP</sequence>
<proteinExistence type="predicted"/>
<dbReference type="EMBL" id="HBUF01128096">
    <property type="protein sequence ID" value="CAG6643631.1"/>
    <property type="molecule type" value="Transcribed_RNA"/>
</dbReference>
<organism evidence="1">
    <name type="scientific">Cacopsylla melanoneura</name>
    <dbReference type="NCBI Taxonomy" id="428564"/>
    <lineage>
        <taxon>Eukaryota</taxon>
        <taxon>Metazoa</taxon>
        <taxon>Ecdysozoa</taxon>
        <taxon>Arthropoda</taxon>
        <taxon>Hexapoda</taxon>
        <taxon>Insecta</taxon>
        <taxon>Pterygota</taxon>
        <taxon>Neoptera</taxon>
        <taxon>Paraneoptera</taxon>
        <taxon>Hemiptera</taxon>
        <taxon>Sternorrhyncha</taxon>
        <taxon>Psylloidea</taxon>
        <taxon>Psyllidae</taxon>
        <taxon>Psyllinae</taxon>
        <taxon>Cacopsylla</taxon>
    </lineage>
</organism>
<name>A0A8D8R6B5_9HEMI</name>
<protein>
    <submittedName>
        <fullName evidence="1">Uncharacterized protein</fullName>
    </submittedName>
</protein>
<dbReference type="AlphaFoldDB" id="A0A8D8R6B5"/>
<evidence type="ECO:0000313" key="1">
    <source>
        <dbReference type="EMBL" id="CAG6643631.1"/>
    </source>
</evidence>